<dbReference type="Gene3D" id="1.10.357.10">
    <property type="entry name" value="Tetracycline Repressor, domain 2"/>
    <property type="match status" value="1"/>
</dbReference>
<dbReference type="Proteomes" id="UP001431313">
    <property type="component" value="Unassembled WGS sequence"/>
</dbReference>
<keyword evidence="1 2" id="KW-0238">DNA-binding</keyword>
<dbReference type="PRINTS" id="PR00455">
    <property type="entry name" value="HTHTETR"/>
</dbReference>
<evidence type="ECO:0000256" key="3">
    <source>
        <dbReference type="SAM" id="MobiDB-lite"/>
    </source>
</evidence>
<evidence type="ECO:0000313" key="5">
    <source>
        <dbReference type="EMBL" id="MCS0634766.1"/>
    </source>
</evidence>
<feature type="domain" description="HTH tetR-type" evidence="4">
    <location>
        <begin position="133"/>
        <end position="193"/>
    </location>
</feature>
<feature type="DNA-binding region" description="H-T-H motif" evidence="2">
    <location>
        <begin position="156"/>
        <end position="175"/>
    </location>
</feature>
<organism evidence="5 6">
    <name type="scientific">Streptomyces pyxinae</name>
    <dbReference type="NCBI Taxonomy" id="2970734"/>
    <lineage>
        <taxon>Bacteria</taxon>
        <taxon>Bacillati</taxon>
        <taxon>Actinomycetota</taxon>
        <taxon>Actinomycetes</taxon>
        <taxon>Kitasatosporales</taxon>
        <taxon>Streptomycetaceae</taxon>
        <taxon>Streptomyces</taxon>
    </lineage>
</organism>
<gene>
    <name evidence="5" type="ORF">NX801_03650</name>
</gene>
<dbReference type="Pfam" id="PF17920">
    <property type="entry name" value="TetR_C_16"/>
    <property type="match status" value="1"/>
</dbReference>
<dbReference type="InterPro" id="IPR041678">
    <property type="entry name" value="TetR_C_16"/>
</dbReference>
<evidence type="ECO:0000256" key="2">
    <source>
        <dbReference type="PROSITE-ProRule" id="PRU00335"/>
    </source>
</evidence>
<dbReference type="InterPro" id="IPR036271">
    <property type="entry name" value="Tet_transcr_reg_TetR-rel_C_sf"/>
</dbReference>
<dbReference type="InterPro" id="IPR001647">
    <property type="entry name" value="HTH_TetR"/>
</dbReference>
<dbReference type="RefSeq" id="WP_258785405.1">
    <property type="nucleotide sequence ID" value="NZ_JANUGQ010000002.1"/>
</dbReference>
<keyword evidence="6" id="KW-1185">Reference proteome</keyword>
<dbReference type="InterPro" id="IPR009057">
    <property type="entry name" value="Homeodomain-like_sf"/>
</dbReference>
<dbReference type="EMBL" id="JANUGQ010000002">
    <property type="protein sequence ID" value="MCS0634766.1"/>
    <property type="molecule type" value="Genomic_DNA"/>
</dbReference>
<feature type="compositionally biased region" description="Basic and acidic residues" evidence="3">
    <location>
        <begin position="20"/>
        <end position="30"/>
    </location>
</feature>
<comment type="caution">
    <text evidence="5">The sequence shown here is derived from an EMBL/GenBank/DDBJ whole genome shotgun (WGS) entry which is preliminary data.</text>
</comment>
<feature type="compositionally biased region" description="Basic and acidic residues" evidence="3">
    <location>
        <begin position="1"/>
        <end position="11"/>
    </location>
</feature>
<proteinExistence type="predicted"/>
<evidence type="ECO:0000313" key="6">
    <source>
        <dbReference type="Proteomes" id="UP001431313"/>
    </source>
</evidence>
<feature type="region of interest" description="Disordered" evidence="3">
    <location>
        <begin position="1"/>
        <end position="135"/>
    </location>
</feature>
<dbReference type="SUPFAM" id="SSF46689">
    <property type="entry name" value="Homeodomain-like"/>
    <property type="match status" value="1"/>
</dbReference>
<feature type="compositionally biased region" description="Low complexity" evidence="3">
    <location>
        <begin position="80"/>
        <end position="99"/>
    </location>
</feature>
<dbReference type="SUPFAM" id="SSF48498">
    <property type="entry name" value="Tetracyclin repressor-like, C-terminal domain"/>
    <property type="match status" value="1"/>
</dbReference>
<sequence>MSGSRTEEAAGARRAGSHRAGAEGTDRRGPDAAGAPPAEAGSGGTDGTTPAASAGEKASGPRAGRRRPDTKHPAAGDSGAAGCPGPEQPGPGCAESGPAGPAGPGGHHDGPDGCPPGHPGDARRAGPGKRSAAGTRSALLGAASLRFGQFGYDGTGIRDIARDAGVDAALVYRYFGSKEALFAAVSRDTAIFDPLLETPLDEVAAWISDFVTSGAPNEEIPHPVLAVLRSPGRSEEACRFRNELAGVFSERFAQRLDGPDPELRAELLAAWLLGISLMRKVIQLPALSTAPEDTLHRQLHAALTALLGPGSHPGCPSCPDSCPCGRPPGD</sequence>
<accession>A0ABT2CBH0</accession>
<dbReference type="InterPro" id="IPR050109">
    <property type="entry name" value="HTH-type_TetR-like_transc_reg"/>
</dbReference>
<dbReference type="Pfam" id="PF00440">
    <property type="entry name" value="TetR_N"/>
    <property type="match status" value="1"/>
</dbReference>
<dbReference type="PROSITE" id="PS50977">
    <property type="entry name" value="HTH_TETR_2"/>
    <property type="match status" value="1"/>
</dbReference>
<reference evidence="5" key="1">
    <citation type="submission" date="2022-08" db="EMBL/GenBank/DDBJ databases">
        <authorList>
            <person name="Somphong A."/>
            <person name="Phongsopitanun W."/>
        </authorList>
    </citation>
    <scope>NUCLEOTIDE SEQUENCE</scope>
    <source>
        <strain evidence="5">LP05-1</strain>
    </source>
</reference>
<protein>
    <submittedName>
        <fullName evidence="5">TetR/AcrR family transcriptional regulator</fullName>
    </submittedName>
</protein>
<dbReference type="PANTHER" id="PTHR30055:SF235">
    <property type="entry name" value="TRANSCRIPTIONAL REGULATORY PROTEIN"/>
    <property type="match status" value="1"/>
</dbReference>
<name>A0ABT2CBH0_9ACTN</name>
<dbReference type="PANTHER" id="PTHR30055">
    <property type="entry name" value="HTH-TYPE TRANSCRIPTIONAL REGULATOR RUTR"/>
    <property type="match status" value="1"/>
</dbReference>
<feature type="compositionally biased region" description="Low complexity" evidence="3">
    <location>
        <begin position="31"/>
        <end position="40"/>
    </location>
</feature>
<evidence type="ECO:0000256" key="1">
    <source>
        <dbReference type="ARBA" id="ARBA00023125"/>
    </source>
</evidence>
<evidence type="ECO:0000259" key="4">
    <source>
        <dbReference type="PROSITE" id="PS50977"/>
    </source>
</evidence>